<dbReference type="CDD" id="cd01428">
    <property type="entry name" value="ADK"/>
    <property type="match status" value="1"/>
</dbReference>
<evidence type="ECO:0000256" key="4">
    <source>
        <dbReference type="ARBA" id="ARBA00022777"/>
    </source>
</evidence>
<dbReference type="SUPFAM" id="SSF52540">
    <property type="entry name" value="P-loop containing nucleoside triphosphate hydrolases"/>
    <property type="match status" value="1"/>
</dbReference>
<evidence type="ECO:0000256" key="3">
    <source>
        <dbReference type="ARBA" id="ARBA00022741"/>
    </source>
</evidence>
<comment type="subcellular location">
    <subcellularLocation>
        <location evidence="6">Cytoplasm</location>
    </subcellularLocation>
</comment>
<keyword evidence="6" id="KW-0067">ATP-binding</keyword>
<keyword evidence="1 5" id="KW-0808">Transferase</keyword>
<dbReference type="Pfam" id="PF00406">
    <property type="entry name" value="ADK"/>
    <property type="match status" value="1"/>
</dbReference>
<keyword evidence="2" id="KW-0545">Nucleotide biosynthesis</keyword>
<dbReference type="InterPro" id="IPR000850">
    <property type="entry name" value="Adenylat/UMP-CMP_kin"/>
</dbReference>
<evidence type="ECO:0000256" key="1">
    <source>
        <dbReference type="ARBA" id="ARBA00022679"/>
    </source>
</evidence>
<gene>
    <name evidence="7" type="ORF">A2933_01955</name>
</gene>
<dbReference type="GO" id="GO:0004017">
    <property type="term" value="F:AMP kinase activity"/>
    <property type="evidence" value="ECO:0007669"/>
    <property type="project" value="UniProtKB-EC"/>
</dbReference>
<keyword evidence="3 6" id="KW-0547">Nucleotide-binding</keyword>
<dbReference type="Gene3D" id="3.40.50.300">
    <property type="entry name" value="P-loop containing nucleotide triphosphate hydrolases"/>
    <property type="match status" value="1"/>
</dbReference>
<dbReference type="InterPro" id="IPR027417">
    <property type="entry name" value="P-loop_NTPase"/>
</dbReference>
<protein>
    <recommendedName>
        <fullName evidence="6">Adenylate kinase</fullName>
        <ecNumber evidence="6">2.7.4.3</ecNumber>
    </recommendedName>
</protein>
<dbReference type="GO" id="GO:0005524">
    <property type="term" value="F:ATP binding"/>
    <property type="evidence" value="ECO:0007669"/>
    <property type="project" value="UniProtKB-KW"/>
</dbReference>
<dbReference type="PRINTS" id="PR00094">
    <property type="entry name" value="ADENYLTKNASE"/>
</dbReference>
<dbReference type="PANTHER" id="PTHR23359">
    <property type="entry name" value="NUCLEOTIDE KINASE"/>
    <property type="match status" value="1"/>
</dbReference>
<dbReference type="InterPro" id="IPR033690">
    <property type="entry name" value="Adenylat_kinase_CS"/>
</dbReference>
<comment type="catalytic activity">
    <reaction evidence="6">
        <text>AMP + ATP = 2 ADP</text>
        <dbReference type="Rhea" id="RHEA:12973"/>
        <dbReference type="ChEBI" id="CHEBI:30616"/>
        <dbReference type="ChEBI" id="CHEBI:456215"/>
        <dbReference type="ChEBI" id="CHEBI:456216"/>
        <dbReference type="EC" id="2.7.4.3"/>
    </reaction>
</comment>
<dbReference type="PROSITE" id="PS00113">
    <property type="entry name" value="ADENYLATE_KINASE"/>
    <property type="match status" value="1"/>
</dbReference>
<dbReference type="Proteomes" id="UP000179381">
    <property type="component" value="Unassembled WGS sequence"/>
</dbReference>
<evidence type="ECO:0000313" key="7">
    <source>
        <dbReference type="EMBL" id="OGI91484.1"/>
    </source>
</evidence>
<accession>A0A1F6XB88</accession>
<name>A0A1F6XB88_9BACT</name>
<evidence type="ECO:0000256" key="5">
    <source>
        <dbReference type="RuleBase" id="RU003330"/>
    </source>
</evidence>
<evidence type="ECO:0000256" key="2">
    <source>
        <dbReference type="ARBA" id="ARBA00022727"/>
    </source>
</evidence>
<keyword evidence="4 5" id="KW-0418">Kinase</keyword>
<comment type="similarity">
    <text evidence="5">Belongs to the adenylate kinase family.</text>
</comment>
<dbReference type="EMBL" id="MFVH01000028">
    <property type="protein sequence ID" value="OGI91484.1"/>
    <property type="molecule type" value="Genomic_DNA"/>
</dbReference>
<comment type="caution">
    <text evidence="7">The sequence shown here is derived from an EMBL/GenBank/DDBJ whole genome shotgun (WGS) entry which is preliminary data.</text>
</comment>
<organism evidence="7 8">
    <name type="scientific">Candidatus Nomurabacteria bacterium RIFCSPLOWO2_01_FULL_46_18</name>
    <dbReference type="NCBI Taxonomy" id="1801783"/>
    <lineage>
        <taxon>Bacteria</taxon>
        <taxon>Candidatus Nomuraibacteriota</taxon>
    </lineage>
</organism>
<evidence type="ECO:0000313" key="8">
    <source>
        <dbReference type="Proteomes" id="UP000179381"/>
    </source>
</evidence>
<dbReference type="GO" id="GO:0005737">
    <property type="term" value="C:cytoplasm"/>
    <property type="evidence" value="ECO:0007669"/>
    <property type="project" value="UniProtKB-SubCell"/>
</dbReference>
<sequence length="195" mass="22867">MEPQTFIFFGIVGSGKGTQVKLLQEYLKKKDDKKQVYIYPGAKYRELVERGNYTGKLVGETIIHGHLQPDFLTTSIVTEILISDFSPEGHLFFDGYPRTLMQSKNLEQMLNFYQRKNKKIIYLELSRTEAMKRNLKRGRHDDTEAGLNKRFDEYEKNVVPSRNYLKEKKDYEFYEINGEQSVEAVHRDILKALSL</sequence>
<comment type="subunit">
    <text evidence="6">Monomer.</text>
</comment>
<dbReference type="EC" id="2.7.4.3" evidence="6"/>
<proteinExistence type="inferred from homology"/>
<reference evidence="7 8" key="1">
    <citation type="journal article" date="2016" name="Nat. Commun.">
        <title>Thousands of microbial genomes shed light on interconnected biogeochemical processes in an aquifer system.</title>
        <authorList>
            <person name="Anantharaman K."/>
            <person name="Brown C.T."/>
            <person name="Hug L.A."/>
            <person name="Sharon I."/>
            <person name="Castelle C.J."/>
            <person name="Probst A.J."/>
            <person name="Thomas B.C."/>
            <person name="Singh A."/>
            <person name="Wilkins M.J."/>
            <person name="Karaoz U."/>
            <person name="Brodie E.L."/>
            <person name="Williams K.H."/>
            <person name="Hubbard S.S."/>
            <person name="Banfield J.F."/>
        </authorList>
    </citation>
    <scope>NUCLEOTIDE SEQUENCE [LARGE SCALE GENOMIC DNA]</scope>
</reference>
<evidence type="ECO:0000256" key="6">
    <source>
        <dbReference type="RuleBase" id="RU003331"/>
    </source>
</evidence>
<dbReference type="AlphaFoldDB" id="A0A1F6XB88"/>